<accession>A0A2P5ICS8</accession>
<dbReference type="AlphaFoldDB" id="A0A2P5ICS8"/>
<feature type="region of interest" description="Disordered" evidence="1">
    <location>
        <begin position="393"/>
        <end position="438"/>
    </location>
</feature>
<reference evidence="2" key="1">
    <citation type="submission" date="2017-09" db="EMBL/GenBank/DDBJ databases">
        <title>Polyketide synthases of a Diaporthe helianthi virulent isolate.</title>
        <authorList>
            <person name="Baroncelli R."/>
        </authorList>
    </citation>
    <scope>NUCLEOTIDE SEQUENCE [LARGE SCALE GENOMIC DNA]</scope>
    <source>
        <strain evidence="2">7/96</strain>
    </source>
</reference>
<dbReference type="InParanoid" id="A0A2P5ICS8"/>
<keyword evidence="3" id="KW-1185">Reference proteome</keyword>
<evidence type="ECO:0000313" key="2">
    <source>
        <dbReference type="EMBL" id="POS80324.1"/>
    </source>
</evidence>
<comment type="caution">
    <text evidence="2">The sequence shown here is derived from an EMBL/GenBank/DDBJ whole genome shotgun (WGS) entry which is preliminary data.</text>
</comment>
<dbReference type="OrthoDB" id="5243037at2759"/>
<proteinExistence type="predicted"/>
<evidence type="ECO:0000256" key="1">
    <source>
        <dbReference type="SAM" id="MobiDB-lite"/>
    </source>
</evidence>
<protein>
    <submittedName>
        <fullName evidence="2">Uncharacterized protein</fullName>
    </submittedName>
</protein>
<sequence>MLATRCKLRWPGAVVKVRTPLRARARCLGTTMMTTTTKARTKKGRDGDQDGRHDGRFRVTCSSTDSLPPYVPRAYEPEPMSYSVLIRRCASDVRWRVLEIMETLRKNLQPGERPHADKEAPARQKDDSSPSLEHVVGRSIFSLDWLSGKTKAMLSAISEDMSNHLVPKGDTKDLGVGRTHHLGRWYMGSMSLEYEYRQIEDYLHNVAADTERARRRITALLTRSAGNALRVQIDANRRIIQQYRADLEAVAYTMACELKVARLDRQWHRIWKLERRLALTASLFLPSIPLAPVCKIMRNSDDLKITEISMSRMAQWDDSYESFYKQDVQTRRKMNLVKRYWTVLNSPVHKKPWDGESRIFTVTSPVSTDKEYIVIRDDQRSVPSPLWPLVWGATGPGEAGAGSTPKKKLQKMEQRSIPTPSGTGRYRRRTRSTTTAEA</sequence>
<name>A0A2P5ICS8_DIAHE</name>
<feature type="region of interest" description="Disordered" evidence="1">
    <location>
        <begin position="108"/>
        <end position="131"/>
    </location>
</feature>
<feature type="compositionally biased region" description="Basic and acidic residues" evidence="1">
    <location>
        <begin position="44"/>
        <end position="55"/>
    </location>
</feature>
<dbReference type="EMBL" id="MAVT02000057">
    <property type="protein sequence ID" value="POS80324.1"/>
    <property type="molecule type" value="Genomic_DNA"/>
</dbReference>
<gene>
    <name evidence="2" type="ORF">DHEL01_v201277</name>
</gene>
<organism evidence="2 3">
    <name type="scientific">Diaporthe helianthi</name>
    <dbReference type="NCBI Taxonomy" id="158607"/>
    <lineage>
        <taxon>Eukaryota</taxon>
        <taxon>Fungi</taxon>
        <taxon>Dikarya</taxon>
        <taxon>Ascomycota</taxon>
        <taxon>Pezizomycotina</taxon>
        <taxon>Sordariomycetes</taxon>
        <taxon>Sordariomycetidae</taxon>
        <taxon>Diaporthales</taxon>
        <taxon>Diaporthaceae</taxon>
        <taxon>Diaporthe</taxon>
    </lineage>
</organism>
<feature type="compositionally biased region" description="Basic and acidic residues" evidence="1">
    <location>
        <begin position="112"/>
        <end position="128"/>
    </location>
</feature>
<dbReference type="Proteomes" id="UP000094444">
    <property type="component" value="Unassembled WGS sequence"/>
</dbReference>
<feature type="region of interest" description="Disordered" evidence="1">
    <location>
        <begin position="36"/>
        <end position="55"/>
    </location>
</feature>
<evidence type="ECO:0000313" key="3">
    <source>
        <dbReference type="Proteomes" id="UP000094444"/>
    </source>
</evidence>